<dbReference type="InterPro" id="IPR036390">
    <property type="entry name" value="WH_DNA-bd_sf"/>
</dbReference>
<reference evidence="5" key="1">
    <citation type="submission" date="2006-01" db="EMBL/GenBank/DDBJ databases">
        <title>Genome of the cyst-dividing bacterium Ramlibacter tataouinensis.</title>
        <authorList>
            <person name="Barakat M."/>
            <person name="Ortet P."/>
            <person name="De Luca G."/>
            <person name="Jourlin-Castelli C."/>
            <person name="Ansaldi M."/>
            <person name="Py B."/>
            <person name="Fichant G."/>
            <person name="Coutinho P."/>
            <person name="Voulhoux R."/>
            <person name="Bastien O."/>
            <person name="Roy S."/>
            <person name="Marechal E."/>
            <person name="Henrissat B."/>
            <person name="Quentin Y."/>
            <person name="Noirot P."/>
            <person name="Filloux A."/>
            <person name="Mejean V."/>
            <person name="DuBow M."/>
            <person name="Barras F."/>
            <person name="Heulin T."/>
        </authorList>
    </citation>
    <scope>NUCLEOTIDE SEQUENCE [LARGE SCALE GENOMIC DNA]</scope>
    <source>
        <strain evidence="5">ATCC BAA-407 / DSM 14655 / LMG 21543 / TTB310</strain>
    </source>
</reference>
<protein>
    <submittedName>
        <fullName evidence="4">Bifunctional protein: transcriptional regulator, MarR family N-acetyltransferase-like protein</fullName>
    </submittedName>
</protein>
<dbReference type="GO" id="GO:0003700">
    <property type="term" value="F:DNA-binding transcription factor activity"/>
    <property type="evidence" value="ECO:0007669"/>
    <property type="project" value="InterPro"/>
</dbReference>
<dbReference type="SUPFAM" id="SSF55729">
    <property type="entry name" value="Acyl-CoA N-acyltransferases (Nat)"/>
    <property type="match status" value="1"/>
</dbReference>
<dbReference type="PROSITE" id="PS51186">
    <property type="entry name" value="GNAT"/>
    <property type="match status" value="1"/>
</dbReference>
<reference evidence="4 5" key="2">
    <citation type="journal article" date="2011" name="PLoS ONE">
        <title>The Cyst-Dividing Bacterium Ramlibacter tataouinensis TTB310 Genome Reveals a Well-Stocked Toolbox for Adaptation to a Desert Environment.</title>
        <authorList>
            <person name="De Luca G."/>
            <person name="Barakat M."/>
            <person name="Ortet P."/>
            <person name="Fochesato S."/>
            <person name="Jourlin-Castelli C."/>
            <person name="Ansaldi M."/>
            <person name="Py B."/>
            <person name="Fichant G."/>
            <person name="Coutinho P.M."/>
            <person name="Voulhoux R."/>
            <person name="Bastien O."/>
            <person name="Marechal E."/>
            <person name="Henrissat B."/>
            <person name="Quentin Y."/>
            <person name="Noirot P."/>
            <person name="Filloux A."/>
            <person name="Mejean V."/>
            <person name="Dubow M.S."/>
            <person name="Barras F."/>
            <person name="Barbe V."/>
            <person name="Weissenbach J."/>
            <person name="Mihalcescu I."/>
            <person name="Vermeglio A."/>
            <person name="Achouak W."/>
            <person name="Heulin T."/>
        </authorList>
    </citation>
    <scope>NUCLEOTIDE SEQUENCE [LARGE SCALE GENOMIC DNA]</scope>
    <source>
        <strain evidence="5">ATCC BAA-407 / DSM 14655 / LMG 21543 / TTB310</strain>
    </source>
</reference>
<organism evidence="4 5">
    <name type="scientific">Ramlibacter tataouinensis (strain ATCC BAA-407 / DSM 14655 / LMG 21543 / TTB310)</name>
    <dbReference type="NCBI Taxonomy" id="365046"/>
    <lineage>
        <taxon>Bacteria</taxon>
        <taxon>Pseudomonadati</taxon>
        <taxon>Pseudomonadota</taxon>
        <taxon>Betaproteobacteria</taxon>
        <taxon>Burkholderiales</taxon>
        <taxon>Comamonadaceae</taxon>
        <taxon>Ramlibacter</taxon>
    </lineage>
</organism>
<evidence type="ECO:0000313" key="5">
    <source>
        <dbReference type="Proteomes" id="UP000008385"/>
    </source>
</evidence>
<evidence type="ECO:0000313" key="4">
    <source>
        <dbReference type="EMBL" id="AEG93014.1"/>
    </source>
</evidence>
<dbReference type="CDD" id="cd04301">
    <property type="entry name" value="NAT_SF"/>
    <property type="match status" value="1"/>
</dbReference>
<evidence type="ECO:0000259" key="3">
    <source>
        <dbReference type="PROSITE" id="PS51186"/>
    </source>
</evidence>
<dbReference type="PANTHER" id="PTHR13947:SF37">
    <property type="entry name" value="LD18367P"/>
    <property type="match status" value="1"/>
</dbReference>
<dbReference type="SMART" id="SM00347">
    <property type="entry name" value="HTH_MARR"/>
    <property type="match status" value="1"/>
</dbReference>
<dbReference type="InterPro" id="IPR000182">
    <property type="entry name" value="GNAT_dom"/>
</dbReference>
<dbReference type="PATRIC" id="fig|365046.3.peg.1960"/>
<keyword evidence="5" id="KW-1185">Reference proteome</keyword>
<dbReference type="SUPFAM" id="SSF46785">
    <property type="entry name" value="Winged helix' DNA-binding domain"/>
    <property type="match status" value="1"/>
</dbReference>
<dbReference type="STRING" id="365046.Rta_19230"/>
<name>F5XX70_RAMTT</name>
<dbReference type="eggNOG" id="COG1846">
    <property type="taxonomic scope" value="Bacteria"/>
</dbReference>
<dbReference type="InterPro" id="IPR000835">
    <property type="entry name" value="HTH_MarR-typ"/>
</dbReference>
<keyword evidence="1 4" id="KW-0808">Transferase</keyword>
<dbReference type="AlphaFoldDB" id="F5XX70"/>
<feature type="domain" description="N-acetyltransferase" evidence="3">
    <location>
        <begin position="168"/>
        <end position="325"/>
    </location>
</feature>
<proteinExistence type="predicted"/>
<dbReference type="Proteomes" id="UP000008385">
    <property type="component" value="Chromosome"/>
</dbReference>
<feature type="domain" description="HTH marR-type" evidence="2">
    <location>
        <begin position="21"/>
        <end position="155"/>
    </location>
</feature>
<dbReference type="InterPro" id="IPR050769">
    <property type="entry name" value="NAT_camello-type"/>
</dbReference>
<dbReference type="HOGENOM" id="CLU_065219_0_0_4"/>
<accession>F5XX70</accession>
<gene>
    <name evidence="4" type="ordered locus">Rta_19230</name>
</gene>
<dbReference type="PROSITE" id="PS50995">
    <property type="entry name" value="HTH_MARR_2"/>
    <property type="match status" value="1"/>
</dbReference>
<dbReference type="KEGG" id="rta:Rta_19230"/>
<dbReference type="Pfam" id="PF00583">
    <property type="entry name" value="Acetyltransf_1"/>
    <property type="match status" value="1"/>
</dbReference>
<dbReference type="Gene3D" id="3.40.630.30">
    <property type="match status" value="1"/>
</dbReference>
<dbReference type="Pfam" id="PF12802">
    <property type="entry name" value="MarR_2"/>
    <property type="match status" value="1"/>
</dbReference>
<dbReference type="InterPro" id="IPR036388">
    <property type="entry name" value="WH-like_DNA-bd_sf"/>
</dbReference>
<dbReference type="Gene3D" id="1.10.10.10">
    <property type="entry name" value="Winged helix-like DNA-binding domain superfamily/Winged helix DNA-binding domain"/>
    <property type="match status" value="1"/>
</dbReference>
<dbReference type="PANTHER" id="PTHR13947">
    <property type="entry name" value="GNAT FAMILY N-ACETYLTRANSFERASE"/>
    <property type="match status" value="1"/>
</dbReference>
<dbReference type="InterPro" id="IPR016181">
    <property type="entry name" value="Acyl_CoA_acyltransferase"/>
</dbReference>
<evidence type="ECO:0000256" key="1">
    <source>
        <dbReference type="ARBA" id="ARBA00022679"/>
    </source>
</evidence>
<dbReference type="GO" id="GO:0008080">
    <property type="term" value="F:N-acetyltransferase activity"/>
    <property type="evidence" value="ECO:0007669"/>
    <property type="project" value="InterPro"/>
</dbReference>
<dbReference type="eggNOG" id="COG0456">
    <property type="taxonomic scope" value="Bacteria"/>
</dbReference>
<sequence>MTAATNCLTMANMDAGADPPTAAQVQALRGFNRFYTRRMGVLDPYLGGELSLTEVRVLYELAHRDQPTASELGRDLGLDAGYLSRILRRIDSRGWLERQPSPADARQSLLRLNAAGHLAFAPLQQKSRDEAAALLSSLPVPQREQLIAAMATVQRLLDASRAAPPRTVVLRDPRPGDMGWVVQQHGEIYAREYGWNQEFEALVAQIAGEFVRRFQPEWERCWIAEVDGERAGSVFVVRKSATVAQLRLLILTPQARGHGLGARLTDEAIAFARTRGYRRMVLWTNGNLQAARHIYAQRGFRLVKSEPYRGYGGHALVGETWELKL</sequence>
<evidence type="ECO:0000259" key="2">
    <source>
        <dbReference type="PROSITE" id="PS50995"/>
    </source>
</evidence>
<dbReference type="EMBL" id="CP000245">
    <property type="protein sequence ID" value="AEG93014.1"/>
    <property type="molecule type" value="Genomic_DNA"/>
</dbReference>